<evidence type="ECO:0000313" key="2">
    <source>
        <dbReference type="Proteomes" id="UP001066276"/>
    </source>
</evidence>
<name>A0AAV7SN06_PLEWA</name>
<evidence type="ECO:0000313" key="1">
    <source>
        <dbReference type="EMBL" id="KAJ1165438.1"/>
    </source>
</evidence>
<organism evidence="1 2">
    <name type="scientific">Pleurodeles waltl</name>
    <name type="common">Iberian ribbed newt</name>
    <dbReference type="NCBI Taxonomy" id="8319"/>
    <lineage>
        <taxon>Eukaryota</taxon>
        <taxon>Metazoa</taxon>
        <taxon>Chordata</taxon>
        <taxon>Craniata</taxon>
        <taxon>Vertebrata</taxon>
        <taxon>Euteleostomi</taxon>
        <taxon>Amphibia</taxon>
        <taxon>Batrachia</taxon>
        <taxon>Caudata</taxon>
        <taxon>Salamandroidea</taxon>
        <taxon>Salamandridae</taxon>
        <taxon>Pleurodelinae</taxon>
        <taxon>Pleurodeles</taxon>
    </lineage>
</organism>
<accession>A0AAV7SN06</accession>
<gene>
    <name evidence="1" type="ORF">NDU88_005866</name>
</gene>
<keyword evidence="2" id="KW-1185">Reference proteome</keyword>
<reference evidence="1" key="1">
    <citation type="journal article" date="2022" name="bioRxiv">
        <title>Sequencing and chromosome-scale assembly of the giantPleurodeles waltlgenome.</title>
        <authorList>
            <person name="Brown T."/>
            <person name="Elewa A."/>
            <person name="Iarovenko S."/>
            <person name="Subramanian E."/>
            <person name="Araus A.J."/>
            <person name="Petzold A."/>
            <person name="Susuki M."/>
            <person name="Suzuki K.-i.T."/>
            <person name="Hayashi T."/>
            <person name="Toyoda A."/>
            <person name="Oliveira C."/>
            <person name="Osipova E."/>
            <person name="Leigh N.D."/>
            <person name="Simon A."/>
            <person name="Yun M.H."/>
        </authorList>
    </citation>
    <scope>NUCLEOTIDE SEQUENCE</scope>
    <source>
        <strain evidence="1">20211129_DDA</strain>
        <tissue evidence="1">Liver</tissue>
    </source>
</reference>
<dbReference type="EMBL" id="JANPWB010000008">
    <property type="protein sequence ID" value="KAJ1165438.1"/>
    <property type="molecule type" value="Genomic_DNA"/>
</dbReference>
<comment type="caution">
    <text evidence="1">The sequence shown here is derived from an EMBL/GenBank/DDBJ whole genome shotgun (WGS) entry which is preliminary data.</text>
</comment>
<sequence length="180" mass="19603">MPRASVMPVWSRDRDCDPVAGNGLPMKGETGGLGQSTPKCTVVSCLLFKPRAGLAVCCTWHHTGDKGGPSIPTTSGMARCLNLRACHVLQPPAAQHHTDASRTQCGSTHLRQPPRRHKAALVCWRCVDSVYSYSRLHRQRPEMARARCHTRALPIGHTQNYSIGLPSHTLVLGTRDAIPA</sequence>
<protein>
    <submittedName>
        <fullName evidence="1">Uncharacterized protein</fullName>
    </submittedName>
</protein>
<proteinExistence type="predicted"/>
<dbReference type="Proteomes" id="UP001066276">
    <property type="component" value="Chromosome 4_2"/>
</dbReference>
<dbReference type="AlphaFoldDB" id="A0AAV7SN06"/>